<dbReference type="GO" id="GO:0016491">
    <property type="term" value="F:oxidoreductase activity"/>
    <property type="evidence" value="ECO:0007669"/>
    <property type="project" value="UniProtKB-KW"/>
</dbReference>
<dbReference type="PANTHER" id="PTHR43673:SF10">
    <property type="entry name" value="NADH DEHYDROGENASE_NAD(P)H NITROREDUCTASE XCC3605-RELATED"/>
    <property type="match status" value="1"/>
</dbReference>
<dbReference type="KEGG" id="dpr:Despr_2109"/>
<dbReference type="EMBL" id="CP002364">
    <property type="protein sequence ID" value="ADW18257.1"/>
    <property type="molecule type" value="Genomic_DNA"/>
</dbReference>
<dbReference type="RefSeq" id="WP_015724796.1">
    <property type="nucleotide sequence ID" value="NC_014972.1"/>
</dbReference>
<reference evidence="4 5" key="1">
    <citation type="journal article" date="2011" name="Stand. Genomic Sci.">
        <title>Complete genome sequence of Desulfobulbus propionicus type strain (1pr3).</title>
        <authorList>
            <person name="Pagani I."/>
            <person name="Lapidus A."/>
            <person name="Nolan M."/>
            <person name="Lucas S."/>
            <person name="Hammon N."/>
            <person name="Deshpande S."/>
            <person name="Cheng J.F."/>
            <person name="Chertkov O."/>
            <person name="Davenport K."/>
            <person name="Tapia R."/>
            <person name="Han C."/>
            <person name="Goodwin L."/>
            <person name="Pitluck S."/>
            <person name="Liolios K."/>
            <person name="Mavromatis K."/>
            <person name="Ivanova N."/>
            <person name="Mikhailova N."/>
            <person name="Pati A."/>
            <person name="Chen A."/>
            <person name="Palaniappan K."/>
            <person name="Land M."/>
            <person name="Hauser L."/>
            <person name="Chang Y.J."/>
            <person name="Jeffries C.D."/>
            <person name="Detter J.C."/>
            <person name="Brambilla E."/>
            <person name="Kannan K.P."/>
            <person name="Djao O.D."/>
            <person name="Rohde M."/>
            <person name="Pukall R."/>
            <person name="Spring S."/>
            <person name="Goker M."/>
            <person name="Sikorski J."/>
            <person name="Woyke T."/>
            <person name="Bristow J."/>
            <person name="Eisen J.A."/>
            <person name="Markowitz V."/>
            <person name="Hugenholtz P."/>
            <person name="Kyrpides N.C."/>
            <person name="Klenk H.P."/>
        </authorList>
    </citation>
    <scope>NUCLEOTIDE SEQUENCE [LARGE SCALE GENOMIC DNA]</scope>
    <source>
        <strain evidence="5">ATCC 33891 / DSM 2032 / 1pr3</strain>
    </source>
</reference>
<accession>A0A7U3YMR9</accession>
<dbReference type="Pfam" id="PF00881">
    <property type="entry name" value="Nitroreductase"/>
    <property type="match status" value="1"/>
</dbReference>
<name>A0A7U3YMR9_DESPD</name>
<protein>
    <submittedName>
        <fullName evidence="4">Nitroreductase</fullName>
    </submittedName>
</protein>
<organism evidence="4 5">
    <name type="scientific">Desulfobulbus propionicus (strain ATCC 33891 / DSM 2032 / VKM B-1956 / 1pr3)</name>
    <dbReference type="NCBI Taxonomy" id="577650"/>
    <lineage>
        <taxon>Bacteria</taxon>
        <taxon>Pseudomonadati</taxon>
        <taxon>Thermodesulfobacteriota</taxon>
        <taxon>Desulfobulbia</taxon>
        <taxon>Desulfobulbales</taxon>
        <taxon>Desulfobulbaceae</taxon>
        <taxon>Desulfobulbus</taxon>
    </lineage>
</organism>
<evidence type="ECO:0000256" key="1">
    <source>
        <dbReference type="ARBA" id="ARBA00007118"/>
    </source>
</evidence>
<feature type="domain" description="Nitroreductase" evidence="3">
    <location>
        <begin position="8"/>
        <end position="157"/>
    </location>
</feature>
<dbReference type="Proteomes" id="UP000006365">
    <property type="component" value="Chromosome"/>
</dbReference>
<keyword evidence="5" id="KW-1185">Reference proteome</keyword>
<sequence length="181" mass="20181">MDVARLIALRQSVRSYADQPVEEEKLAQLIEAVRLAPSASNSQPWKLILVTDPDLKDKVARATFSALVSFNKFAPEAPVLAVLVIEKPRVITQIGARLKDREFPLIDIGIAASQFCLRATELGLGTCMLGWFDEQAIKKLLHIPASRRIGLVITLGYAREGDPLRPKRRKQAEEMSSRNSY</sequence>
<keyword evidence="2" id="KW-0560">Oxidoreductase</keyword>
<dbReference type="PANTHER" id="PTHR43673">
    <property type="entry name" value="NAD(P)H NITROREDUCTASE YDGI-RELATED"/>
    <property type="match status" value="1"/>
</dbReference>
<evidence type="ECO:0000259" key="3">
    <source>
        <dbReference type="Pfam" id="PF00881"/>
    </source>
</evidence>
<dbReference type="InterPro" id="IPR000415">
    <property type="entry name" value="Nitroreductase-like"/>
</dbReference>
<dbReference type="AlphaFoldDB" id="A0A7U3YMR9"/>
<dbReference type="Gene3D" id="3.40.109.10">
    <property type="entry name" value="NADH Oxidase"/>
    <property type="match status" value="1"/>
</dbReference>
<evidence type="ECO:0000313" key="4">
    <source>
        <dbReference type="EMBL" id="ADW18257.1"/>
    </source>
</evidence>
<evidence type="ECO:0000256" key="2">
    <source>
        <dbReference type="ARBA" id="ARBA00023002"/>
    </source>
</evidence>
<proteinExistence type="inferred from homology"/>
<evidence type="ECO:0000313" key="5">
    <source>
        <dbReference type="Proteomes" id="UP000006365"/>
    </source>
</evidence>
<dbReference type="InterPro" id="IPR029479">
    <property type="entry name" value="Nitroreductase"/>
</dbReference>
<gene>
    <name evidence="4" type="ordered locus">Despr_2109</name>
</gene>
<dbReference type="SUPFAM" id="SSF55469">
    <property type="entry name" value="FMN-dependent nitroreductase-like"/>
    <property type="match status" value="1"/>
</dbReference>
<comment type="similarity">
    <text evidence="1">Belongs to the nitroreductase family.</text>
</comment>